<dbReference type="PANTHER" id="PTHR46929">
    <property type="entry name" value="EXPRESSED PROTEIN"/>
    <property type="match status" value="1"/>
</dbReference>
<gene>
    <name evidence="3" type="ORF">DEO72_LG2g3251</name>
</gene>
<organism evidence="3 4">
    <name type="scientific">Vigna unguiculata</name>
    <name type="common">Cowpea</name>
    <dbReference type="NCBI Taxonomy" id="3917"/>
    <lineage>
        <taxon>Eukaryota</taxon>
        <taxon>Viridiplantae</taxon>
        <taxon>Streptophyta</taxon>
        <taxon>Embryophyta</taxon>
        <taxon>Tracheophyta</taxon>
        <taxon>Spermatophyta</taxon>
        <taxon>Magnoliopsida</taxon>
        <taxon>eudicotyledons</taxon>
        <taxon>Gunneridae</taxon>
        <taxon>Pentapetalae</taxon>
        <taxon>rosids</taxon>
        <taxon>fabids</taxon>
        <taxon>Fabales</taxon>
        <taxon>Fabaceae</taxon>
        <taxon>Papilionoideae</taxon>
        <taxon>50 kb inversion clade</taxon>
        <taxon>NPAAA clade</taxon>
        <taxon>indigoferoid/millettioid clade</taxon>
        <taxon>Phaseoleae</taxon>
        <taxon>Vigna</taxon>
    </lineage>
</organism>
<reference evidence="3 4" key="1">
    <citation type="submission" date="2019-04" db="EMBL/GenBank/DDBJ databases">
        <title>An improved genome assembly and genetic linkage map for asparagus bean, Vigna unguiculata ssp. sesquipedialis.</title>
        <authorList>
            <person name="Xia Q."/>
            <person name="Zhang R."/>
            <person name="Dong Y."/>
        </authorList>
    </citation>
    <scope>NUCLEOTIDE SEQUENCE [LARGE SCALE GENOMIC DNA]</scope>
    <source>
        <tissue evidence="3">Leaf</tissue>
    </source>
</reference>
<keyword evidence="4" id="KW-1185">Reference proteome</keyword>
<evidence type="ECO:0000259" key="2">
    <source>
        <dbReference type="Pfam" id="PF12776"/>
    </source>
</evidence>
<feature type="domain" description="Myb/SANT-like" evidence="2">
    <location>
        <begin position="2"/>
        <end position="77"/>
    </location>
</feature>
<dbReference type="Proteomes" id="UP000501690">
    <property type="component" value="Linkage Group LG2"/>
</dbReference>
<sequence length="257" mass="29440">MGNKSDEAWKRVAYNVAVVVLSNNFKVQVTWENVKNRIKLWKSWYGVVSDILGHSGFDWDGTKHMITVGDENVWNEYVNSHKEARHFRFKAIPNWDDIVDLCAKDRAIGHGAETTTDADEVMSKEVNEVNFVGLEDLNATIDLEEPNSNLKRKAQFTSSSTSTQSQRRKINEKELMAASMKDMAESFKRLTHVYGEKVDENEIKEVLDEVCLLPNLIKEQWAKAVKWLADMPKQLAIVKALPIEQKEDYVLIHISTT</sequence>
<evidence type="ECO:0000313" key="3">
    <source>
        <dbReference type="EMBL" id="QCD82909.1"/>
    </source>
</evidence>
<protein>
    <recommendedName>
        <fullName evidence="2">Myb/SANT-like domain-containing protein</fullName>
    </recommendedName>
</protein>
<evidence type="ECO:0000313" key="4">
    <source>
        <dbReference type="Proteomes" id="UP000501690"/>
    </source>
</evidence>
<dbReference type="AlphaFoldDB" id="A0A4D6L334"/>
<dbReference type="InterPro" id="IPR024752">
    <property type="entry name" value="Myb/SANT-like_dom"/>
</dbReference>
<dbReference type="Pfam" id="PF12776">
    <property type="entry name" value="Myb_DNA-bind_3"/>
    <property type="match status" value="1"/>
</dbReference>
<accession>A0A4D6L334</accession>
<feature type="compositionally biased region" description="Low complexity" evidence="1">
    <location>
        <begin position="155"/>
        <end position="165"/>
    </location>
</feature>
<proteinExistence type="predicted"/>
<dbReference type="EMBL" id="CP039346">
    <property type="protein sequence ID" value="QCD82909.1"/>
    <property type="molecule type" value="Genomic_DNA"/>
</dbReference>
<feature type="region of interest" description="Disordered" evidence="1">
    <location>
        <begin position="150"/>
        <end position="169"/>
    </location>
</feature>
<name>A0A4D6L334_VIGUN</name>
<dbReference type="PANTHER" id="PTHR46929:SF3">
    <property type="entry name" value="MYB_SANT-LIKE DOMAIN-CONTAINING PROTEIN"/>
    <property type="match status" value="1"/>
</dbReference>
<evidence type="ECO:0000256" key="1">
    <source>
        <dbReference type="SAM" id="MobiDB-lite"/>
    </source>
</evidence>